<accession>A0A1I8MFZ5</accession>
<feature type="compositionally biased region" description="Acidic residues" evidence="3">
    <location>
        <begin position="343"/>
        <end position="366"/>
    </location>
</feature>
<dbReference type="InterPro" id="IPR011333">
    <property type="entry name" value="SKP1/BTB/POZ_sf"/>
</dbReference>
<keyword evidence="6" id="KW-1185">Reference proteome</keyword>
<feature type="compositionally biased region" description="Low complexity" evidence="3">
    <location>
        <begin position="206"/>
        <end position="242"/>
    </location>
</feature>
<feature type="compositionally biased region" description="Low complexity" evidence="3">
    <location>
        <begin position="382"/>
        <end position="398"/>
    </location>
</feature>
<keyword evidence="2" id="KW-0539">Nucleus</keyword>
<dbReference type="Gene3D" id="3.30.710.10">
    <property type="entry name" value="Potassium Channel Kv1.1, Chain A"/>
    <property type="match status" value="1"/>
</dbReference>
<dbReference type="InterPro" id="IPR051095">
    <property type="entry name" value="Dros_DevTransReg"/>
</dbReference>
<protein>
    <submittedName>
        <fullName evidence="7">Modifier of mdg4 isoform X2</fullName>
    </submittedName>
</protein>
<evidence type="ECO:0000256" key="3">
    <source>
        <dbReference type="SAM" id="MobiDB-lite"/>
    </source>
</evidence>
<dbReference type="Pfam" id="PF00651">
    <property type="entry name" value="BTB"/>
    <property type="match status" value="1"/>
</dbReference>
<dbReference type="GO" id="GO:0005634">
    <property type="term" value="C:nucleus"/>
    <property type="evidence" value="ECO:0007669"/>
    <property type="project" value="UniProtKB-SubCell"/>
</dbReference>
<proteinExistence type="predicted"/>
<dbReference type="VEuPathDB" id="VectorBase:MDOA004507"/>
<dbReference type="FunFam" id="3.30.710.10:FF:000036">
    <property type="entry name" value="Mod(Mdg4), isoform H"/>
    <property type="match status" value="1"/>
</dbReference>
<dbReference type="GO" id="GO:0006357">
    <property type="term" value="P:regulation of transcription by RNA polymerase II"/>
    <property type="evidence" value="ECO:0007669"/>
    <property type="project" value="TreeGrafter"/>
</dbReference>
<gene>
    <name evidence="5" type="primary">101896750</name>
    <name evidence="7" type="synonym">LOC101896750</name>
</gene>
<dbReference type="PROSITE" id="PS50097">
    <property type="entry name" value="BTB"/>
    <property type="match status" value="1"/>
</dbReference>
<feature type="compositionally biased region" description="Pro residues" evidence="3">
    <location>
        <begin position="124"/>
        <end position="133"/>
    </location>
</feature>
<dbReference type="AlphaFoldDB" id="A0A1I8MFZ5"/>
<evidence type="ECO:0000313" key="7">
    <source>
        <dbReference type="RefSeq" id="XP_005180540.2"/>
    </source>
</evidence>
<dbReference type="EnsemblMetazoa" id="MDOA004507-RA">
    <property type="protein sequence ID" value="MDOA004507-PA"/>
    <property type="gene ID" value="MDOA004507"/>
</dbReference>
<feature type="region of interest" description="Disordered" evidence="3">
    <location>
        <begin position="184"/>
        <end position="262"/>
    </location>
</feature>
<dbReference type="SUPFAM" id="SSF54695">
    <property type="entry name" value="POZ domain"/>
    <property type="match status" value="1"/>
</dbReference>
<feature type="region of interest" description="Disordered" evidence="3">
    <location>
        <begin position="339"/>
        <end position="398"/>
    </location>
</feature>
<dbReference type="InterPro" id="IPR000210">
    <property type="entry name" value="BTB/POZ_dom"/>
</dbReference>
<name>A0A1I8MFZ5_MUSDO</name>
<sequence length="628" mass="68616">MADDEQFSLCWNNFNSNLSAGFHESLCRGDLVDVTLAAEGQFVKAHRLVLSVCSPYFRKMFTQMPANQHAFVFLKDVSHTALKDLIQFMYCGEVNVKQEALPAFISTAEALQIKGLTDSDPPQSQTPPEPSTPTPQIQPQQIQNPARVRQRTSTARSYKIETVDDSGDDTKQTTQIVIQTTAPTHPPQATITTQAPQQQHHHHHQQQQQPPQQQHIQQPMQTQTHQLTSVSLPTATTTTAVVSHKRPAQRTNLGSVPHIKRTKSTIDPLEATDASVATQQINVQGTLVTSDVTKSQAQQHHHQQQQQQTQSHHHHQQSQPQQQSNEPEYIDLPIELPTKSEPDYVEDAGDVDQGEQDGNYVEDESYGDMRYDESYFTEGEDGAATGGNASTGGTTNAGATATTSKAIVKSQPLSDSSYMDTTGDQGNSDAQGKTSMPFTSTTASTTETVTVVTTPTANEEFRKPQNLPKILDGKFYNNIQPHPKTPGGIQATCTTCFGIISGTTKSTGNFLSHIKRRHKDILATCQLYCSAKSLSCFSQADLKFAPGSFPTGGPLPLVLSYSGNIKEVKRVISTPTTPVTSTTNVITSAQYVRRSTTESSSNSSNSVYKHESSSIQKINAQGFPLSFS</sequence>
<evidence type="ECO:0000256" key="2">
    <source>
        <dbReference type="ARBA" id="ARBA00023242"/>
    </source>
</evidence>
<dbReference type="Proteomes" id="UP001652621">
    <property type="component" value="Unplaced"/>
</dbReference>
<feature type="region of interest" description="Disordered" evidence="3">
    <location>
        <begin position="116"/>
        <end position="171"/>
    </location>
</feature>
<feature type="compositionally biased region" description="Low complexity" evidence="3">
    <location>
        <begin position="134"/>
        <end position="143"/>
    </location>
</feature>
<evidence type="ECO:0000313" key="5">
    <source>
        <dbReference type="EnsemblMetazoa" id="MDOA004507-PA"/>
    </source>
</evidence>
<organism evidence="5">
    <name type="scientific">Musca domestica</name>
    <name type="common">House fly</name>
    <dbReference type="NCBI Taxonomy" id="7370"/>
    <lineage>
        <taxon>Eukaryota</taxon>
        <taxon>Metazoa</taxon>
        <taxon>Ecdysozoa</taxon>
        <taxon>Arthropoda</taxon>
        <taxon>Hexapoda</taxon>
        <taxon>Insecta</taxon>
        <taxon>Pterygota</taxon>
        <taxon>Neoptera</taxon>
        <taxon>Endopterygota</taxon>
        <taxon>Diptera</taxon>
        <taxon>Brachycera</taxon>
        <taxon>Muscomorpha</taxon>
        <taxon>Muscoidea</taxon>
        <taxon>Muscidae</taxon>
        <taxon>Musca</taxon>
    </lineage>
</organism>
<reference evidence="7" key="2">
    <citation type="submission" date="2025-04" db="UniProtKB">
        <authorList>
            <consortium name="RefSeq"/>
        </authorList>
    </citation>
    <scope>IDENTIFICATION</scope>
    <source>
        <strain evidence="7">Aabys</strain>
    </source>
</reference>
<dbReference type="GeneID" id="101896750"/>
<dbReference type="OrthoDB" id="2311693at2759"/>
<reference evidence="5" key="1">
    <citation type="submission" date="2020-05" db="UniProtKB">
        <authorList>
            <consortium name="EnsemblMetazoa"/>
        </authorList>
    </citation>
    <scope>IDENTIFICATION</scope>
    <source>
        <strain evidence="5">Aabys</strain>
    </source>
</reference>
<comment type="subcellular location">
    <subcellularLocation>
        <location evidence="1">Nucleus</location>
    </subcellularLocation>
</comment>
<evidence type="ECO:0000256" key="1">
    <source>
        <dbReference type="ARBA" id="ARBA00004123"/>
    </source>
</evidence>
<dbReference type="SMART" id="SM00225">
    <property type="entry name" value="BTB"/>
    <property type="match status" value="1"/>
</dbReference>
<feature type="compositionally biased region" description="Low complexity" evidence="3">
    <location>
        <begin position="184"/>
        <end position="198"/>
    </location>
</feature>
<evidence type="ECO:0000259" key="4">
    <source>
        <dbReference type="PROSITE" id="PS50097"/>
    </source>
</evidence>
<feature type="compositionally biased region" description="Polar residues" evidence="3">
    <location>
        <begin position="411"/>
        <end position="433"/>
    </location>
</feature>
<feature type="region of interest" description="Disordered" evidence="3">
    <location>
        <begin position="411"/>
        <end position="442"/>
    </location>
</feature>
<evidence type="ECO:0000313" key="6">
    <source>
        <dbReference type="Proteomes" id="UP001652621"/>
    </source>
</evidence>
<dbReference type="RefSeq" id="XP_005180540.2">
    <property type="nucleotide sequence ID" value="XM_005180483.3"/>
</dbReference>
<dbReference type="CDD" id="cd18315">
    <property type="entry name" value="BTB_POZ_BAB-like"/>
    <property type="match status" value="1"/>
</dbReference>
<feature type="region of interest" description="Disordered" evidence="3">
    <location>
        <begin position="291"/>
        <end position="326"/>
    </location>
</feature>
<feature type="domain" description="BTB" evidence="4">
    <location>
        <begin position="32"/>
        <end position="98"/>
    </location>
</feature>
<dbReference type="VEuPathDB" id="VectorBase:MDOMA2_014445"/>
<dbReference type="PANTHER" id="PTHR23110">
    <property type="entry name" value="BTB DOMAIN TRANSCRIPTION FACTOR"/>
    <property type="match status" value="1"/>
</dbReference>
<dbReference type="PANTHER" id="PTHR23110:SF92">
    <property type="entry name" value="MODIFIER OF MDG4"/>
    <property type="match status" value="1"/>
</dbReference>